<dbReference type="AlphaFoldDB" id="A0A2V4RG51"/>
<reference evidence="1 2" key="1">
    <citation type="submission" date="2017-07" db="EMBL/GenBank/DDBJ databases">
        <title>A draft genome sequence of Komagataeibacter swingsii LMG 22125.</title>
        <authorList>
            <person name="Skraban J."/>
            <person name="Cleenwerck I."/>
            <person name="Vandamme P."/>
            <person name="Trcek J."/>
        </authorList>
    </citation>
    <scope>NUCLEOTIDE SEQUENCE [LARGE SCALE GENOMIC DNA]</scope>
    <source>
        <strain evidence="1 2">LMG 22125</strain>
    </source>
</reference>
<organism evidence="1 2">
    <name type="scientific">Komagataeibacter swingsii</name>
    <dbReference type="NCBI Taxonomy" id="215220"/>
    <lineage>
        <taxon>Bacteria</taxon>
        <taxon>Pseudomonadati</taxon>
        <taxon>Pseudomonadota</taxon>
        <taxon>Alphaproteobacteria</taxon>
        <taxon>Acetobacterales</taxon>
        <taxon>Acetobacteraceae</taxon>
        <taxon>Komagataeibacter</taxon>
    </lineage>
</organism>
<proteinExistence type="predicted"/>
<accession>A0A2V4RG51</accession>
<dbReference type="EMBL" id="NKUB01000002">
    <property type="protein sequence ID" value="PYD70925.1"/>
    <property type="molecule type" value="Genomic_DNA"/>
</dbReference>
<protein>
    <submittedName>
        <fullName evidence="1">Uncharacterized protein</fullName>
    </submittedName>
</protein>
<dbReference type="Proteomes" id="UP000247371">
    <property type="component" value="Unassembled WGS sequence"/>
</dbReference>
<name>A0A2V4RG51_9PROT</name>
<keyword evidence="2" id="KW-1185">Reference proteome</keyword>
<evidence type="ECO:0000313" key="2">
    <source>
        <dbReference type="Proteomes" id="UP000247371"/>
    </source>
</evidence>
<evidence type="ECO:0000313" key="1">
    <source>
        <dbReference type="EMBL" id="PYD70925.1"/>
    </source>
</evidence>
<gene>
    <name evidence="1" type="ORF">CFR76_03120</name>
</gene>
<sequence>MLHVIIPGIMTWACPVIFRSHYTNIMHIHTFTSCHDRKRMICIAQGGSMNGHYIKQENDTFFYFNSGAGRLVIMTTP</sequence>
<comment type="caution">
    <text evidence="1">The sequence shown here is derived from an EMBL/GenBank/DDBJ whole genome shotgun (WGS) entry which is preliminary data.</text>
</comment>